<evidence type="ECO:0000256" key="7">
    <source>
        <dbReference type="ARBA" id="ARBA00022989"/>
    </source>
</evidence>
<evidence type="ECO:0000256" key="10">
    <source>
        <dbReference type="PROSITE-ProRule" id="PRU00282"/>
    </source>
</evidence>
<dbReference type="GO" id="GO:1990547">
    <property type="term" value="P:mitochondrial phosphate ion transmembrane transport"/>
    <property type="evidence" value="ECO:0007669"/>
    <property type="project" value="InterPro"/>
</dbReference>
<dbReference type="GO" id="GO:0005315">
    <property type="term" value="F:phosphate transmembrane transporter activity"/>
    <property type="evidence" value="ECO:0007669"/>
    <property type="project" value="InterPro"/>
</dbReference>
<feature type="repeat" description="Solcar" evidence="10">
    <location>
        <begin position="36"/>
        <end position="119"/>
    </location>
</feature>
<evidence type="ECO:0000256" key="12">
    <source>
        <dbReference type="SAM" id="Phobius"/>
    </source>
</evidence>
<evidence type="ECO:0000256" key="11">
    <source>
        <dbReference type="RuleBase" id="RU000488"/>
    </source>
</evidence>
<evidence type="ECO:0000256" key="5">
    <source>
        <dbReference type="ARBA" id="ARBA00022737"/>
    </source>
</evidence>
<feature type="transmembrane region" description="Helical" evidence="12">
    <location>
        <begin position="235"/>
        <end position="253"/>
    </location>
</feature>
<dbReference type="SUPFAM" id="SSF103506">
    <property type="entry name" value="Mitochondrial carrier"/>
    <property type="match status" value="1"/>
</dbReference>
<reference evidence="13 14" key="1">
    <citation type="journal article" date="2020" name="Nat. Food">
        <title>A phased Vanilla planifolia genome enables genetic improvement of flavour and production.</title>
        <authorList>
            <person name="Hasing T."/>
            <person name="Tang H."/>
            <person name="Brym M."/>
            <person name="Khazi F."/>
            <person name="Huang T."/>
            <person name="Chambers A.H."/>
        </authorList>
    </citation>
    <scope>NUCLEOTIDE SEQUENCE [LARGE SCALE GENOMIC DNA]</scope>
    <source>
        <tissue evidence="13">Leaf</tissue>
    </source>
</reference>
<comment type="similarity">
    <text evidence="2 11">Belongs to the mitochondrial carrier (TC 2.A.29) family.</text>
</comment>
<feature type="transmembrane region" description="Helical" evidence="12">
    <location>
        <begin position="200"/>
        <end position="219"/>
    </location>
</feature>
<keyword evidence="5" id="KW-0677">Repeat</keyword>
<comment type="subcellular location">
    <subcellularLocation>
        <location evidence="1">Mitochondrion inner membrane</location>
        <topology evidence="1">Multi-pass membrane protein</topology>
    </subcellularLocation>
</comment>
<gene>
    <name evidence="13" type="ORF">HPP92_005943</name>
</gene>
<keyword evidence="6" id="KW-0999">Mitochondrion inner membrane</keyword>
<dbReference type="InterPro" id="IPR023395">
    <property type="entry name" value="MCP_dom_sf"/>
</dbReference>
<name>A0A835RHR8_VANPL</name>
<evidence type="ECO:0000256" key="4">
    <source>
        <dbReference type="ARBA" id="ARBA00022692"/>
    </source>
</evidence>
<dbReference type="PANTHER" id="PTHR45671:SF10">
    <property type="entry name" value="SOLUTE CARRIER FAMILY 25 MEMBER 3"/>
    <property type="match status" value="1"/>
</dbReference>
<dbReference type="Pfam" id="PF00153">
    <property type="entry name" value="Mito_carr"/>
    <property type="match status" value="2"/>
</dbReference>
<dbReference type="Proteomes" id="UP000636800">
    <property type="component" value="Chromosome 2"/>
</dbReference>
<keyword evidence="7 12" id="KW-1133">Transmembrane helix</keyword>
<dbReference type="InterPro" id="IPR018108">
    <property type="entry name" value="MCP_transmembrane"/>
</dbReference>
<accession>A0A835RHR8</accession>
<keyword evidence="8" id="KW-0496">Mitochondrion</keyword>
<organism evidence="13 14">
    <name type="scientific">Vanilla planifolia</name>
    <name type="common">Vanilla</name>
    <dbReference type="NCBI Taxonomy" id="51239"/>
    <lineage>
        <taxon>Eukaryota</taxon>
        <taxon>Viridiplantae</taxon>
        <taxon>Streptophyta</taxon>
        <taxon>Embryophyta</taxon>
        <taxon>Tracheophyta</taxon>
        <taxon>Spermatophyta</taxon>
        <taxon>Magnoliopsida</taxon>
        <taxon>Liliopsida</taxon>
        <taxon>Asparagales</taxon>
        <taxon>Orchidaceae</taxon>
        <taxon>Vanilloideae</taxon>
        <taxon>Vanilleae</taxon>
        <taxon>Vanilla</taxon>
    </lineage>
</organism>
<feature type="repeat" description="Solcar" evidence="10">
    <location>
        <begin position="132"/>
        <end position="216"/>
    </location>
</feature>
<evidence type="ECO:0000256" key="6">
    <source>
        <dbReference type="ARBA" id="ARBA00022792"/>
    </source>
</evidence>
<evidence type="ECO:0000313" key="13">
    <source>
        <dbReference type="EMBL" id="KAG0492545.1"/>
    </source>
</evidence>
<keyword evidence="3 11" id="KW-0813">Transport</keyword>
<evidence type="ECO:0000256" key="9">
    <source>
        <dbReference type="ARBA" id="ARBA00023136"/>
    </source>
</evidence>
<keyword evidence="9 10" id="KW-0472">Membrane</keyword>
<evidence type="ECO:0000256" key="2">
    <source>
        <dbReference type="ARBA" id="ARBA00006375"/>
    </source>
</evidence>
<comment type="caution">
    <text evidence="13">The sequence shown here is derived from an EMBL/GenBank/DDBJ whole genome shotgun (WGS) entry which is preliminary data.</text>
</comment>
<proteinExistence type="inferred from homology"/>
<dbReference type="AlphaFoldDB" id="A0A835RHR8"/>
<dbReference type="EMBL" id="JADCNL010000002">
    <property type="protein sequence ID" value="KAG0492545.1"/>
    <property type="molecule type" value="Genomic_DNA"/>
</dbReference>
<evidence type="ECO:0000256" key="1">
    <source>
        <dbReference type="ARBA" id="ARBA00004448"/>
    </source>
</evidence>
<evidence type="ECO:0000256" key="3">
    <source>
        <dbReference type="ARBA" id="ARBA00022448"/>
    </source>
</evidence>
<dbReference type="PROSITE" id="PS50920">
    <property type="entry name" value="SOLCAR"/>
    <property type="match status" value="2"/>
</dbReference>
<keyword evidence="14" id="KW-1185">Reference proteome</keyword>
<evidence type="ECO:0000313" key="14">
    <source>
        <dbReference type="Proteomes" id="UP000636800"/>
    </source>
</evidence>
<dbReference type="GO" id="GO:0005743">
    <property type="term" value="C:mitochondrial inner membrane"/>
    <property type="evidence" value="ECO:0007669"/>
    <property type="project" value="UniProtKB-SubCell"/>
</dbReference>
<evidence type="ECO:0000256" key="8">
    <source>
        <dbReference type="ARBA" id="ARBA00023128"/>
    </source>
</evidence>
<dbReference type="InterPro" id="IPR044677">
    <property type="entry name" value="SLC25A3/Pic2/Mir1-like"/>
</dbReference>
<dbReference type="Gene3D" id="1.50.40.10">
    <property type="entry name" value="Mitochondrial carrier domain"/>
    <property type="match status" value="1"/>
</dbReference>
<dbReference type="PANTHER" id="PTHR45671">
    <property type="entry name" value="SOLUTE CARRIER FAMILY 25 (MITOCHONDRIAL CARRIER PHOSPHATE CARRIER), MEMBER 3, LIKE-RELATED-RELATED"/>
    <property type="match status" value="1"/>
</dbReference>
<sequence>MEISDTSRESLLPGFLYSRSSGAGSPSSQWESQLCLSRLLRRRGVLSCGLTHMAVSPLDLVKCNMQIDPAKYKSTSSGFGVLLREQGLKGFFRGWAPTLLGYSAQGACKYGFYEFFKKYYSDITGPEYAAKYKTLIYLAGSASAEVIAGVALCPMEAVKVRVQTRPGFARGLNDGLPKFVMAEGTLGLFKGLVPLWGRQIPFLFTSVVLLGLGMVSLYLEAVKKLGLLGLFTRGLPLRIAMIGTLTGAQWLIYDSFKCLLACK</sequence>
<keyword evidence="4 10" id="KW-0812">Transmembrane</keyword>
<protein>
    <submittedName>
        <fullName evidence="13">Uncharacterized protein</fullName>
    </submittedName>
</protein>